<feature type="region of interest" description="Disordered" evidence="1">
    <location>
        <begin position="849"/>
        <end position="890"/>
    </location>
</feature>
<feature type="region of interest" description="Disordered" evidence="1">
    <location>
        <begin position="120"/>
        <end position="140"/>
    </location>
</feature>
<feature type="region of interest" description="Disordered" evidence="1">
    <location>
        <begin position="817"/>
        <end position="836"/>
    </location>
</feature>
<feature type="compositionally biased region" description="Polar residues" evidence="1">
    <location>
        <begin position="865"/>
        <end position="880"/>
    </location>
</feature>
<reference evidence="4 5" key="2">
    <citation type="submission" date="2016-05" db="EMBL/GenBank/DDBJ databases">
        <authorList>
            <person name="Sharaf H."/>
        </authorList>
    </citation>
    <scope>NUCLEOTIDE SEQUENCE [LARGE SCALE GENOMIC DNA]</scope>
    <source>
        <strain evidence="4 5">H</strain>
    </source>
</reference>
<feature type="compositionally biased region" description="Polar residues" evidence="1">
    <location>
        <begin position="1270"/>
        <end position="1292"/>
    </location>
</feature>
<dbReference type="Proteomes" id="UP000182142">
    <property type="component" value="Unassembled WGS sequence"/>
</dbReference>
<accession>A0A1A7VR29</accession>
<dbReference type="Proteomes" id="UP000182128">
    <property type="component" value="Unassembled WGS sequence"/>
</dbReference>
<feature type="compositionally biased region" description="Basic and acidic residues" evidence="1">
    <location>
        <begin position="1612"/>
        <end position="1636"/>
    </location>
</feature>
<protein>
    <submittedName>
        <fullName evidence="2">Uncharacterized protein</fullName>
    </submittedName>
</protein>
<feature type="compositionally biased region" description="Basic and acidic residues" evidence="1">
    <location>
        <begin position="1123"/>
        <end position="1137"/>
    </location>
</feature>
<evidence type="ECO:0000313" key="4">
    <source>
        <dbReference type="Proteomes" id="UP000182128"/>
    </source>
</evidence>
<evidence type="ECO:0000313" key="3">
    <source>
        <dbReference type="EMBL" id="SBO26387.1"/>
    </source>
</evidence>
<dbReference type="VEuPathDB" id="PlasmoDB:PKNH_1263800"/>
<feature type="compositionally biased region" description="Polar residues" evidence="1">
    <location>
        <begin position="1920"/>
        <end position="1931"/>
    </location>
</feature>
<feature type="compositionally biased region" description="Acidic residues" evidence="1">
    <location>
        <begin position="1138"/>
        <end position="1148"/>
    </location>
</feature>
<feature type="region of interest" description="Disordered" evidence="1">
    <location>
        <begin position="1050"/>
        <end position="1214"/>
    </location>
</feature>
<dbReference type="EMBL" id="CWHR02000009">
    <property type="protein sequence ID" value="SBO26387.1"/>
    <property type="molecule type" value="Genomic_DNA"/>
</dbReference>
<feature type="compositionally biased region" description="Polar residues" evidence="1">
    <location>
        <begin position="120"/>
        <end position="132"/>
    </location>
</feature>
<feature type="compositionally biased region" description="Polar residues" evidence="1">
    <location>
        <begin position="1053"/>
        <end position="1069"/>
    </location>
</feature>
<evidence type="ECO:0000256" key="1">
    <source>
        <dbReference type="SAM" id="MobiDB-lite"/>
    </source>
</evidence>
<organism evidence="2 4">
    <name type="scientific">Plasmodium knowlesi (strain H)</name>
    <dbReference type="NCBI Taxonomy" id="5851"/>
    <lineage>
        <taxon>Eukaryota</taxon>
        <taxon>Sar</taxon>
        <taxon>Alveolata</taxon>
        <taxon>Apicomplexa</taxon>
        <taxon>Aconoidasida</taxon>
        <taxon>Haemosporida</taxon>
        <taxon>Plasmodiidae</taxon>
        <taxon>Plasmodium</taxon>
        <taxon>Plasmodium (Plasmodium)</taxon>
    </lineage>
</organism>
<feature type="region of interest" description="Disordered" evidence="1">
    <location>
        <begin position="1585"/>
        <end position="1636"/>
    </location>
</feature>
<evidence type="ECO:0000313" key="5">
    <source>
        <dbReference type="Proteomes" id="UP000182142"/>
    </source>
</evidence>
<feature type="region of interest" description="Disordered" evidence="1">
    <location>
        <begin position="1259"/>
        <end position="1296"/>
    </location>
</feature>
<gene>
    <name evidence="2" type="ORF">PKNA1_C2_1263800</name>
    <name evidence="3" type="ORF">PKNA1_H1_1263800</name>
</gene>
<feature type="compositionally biased region" description="Polar residues" evidence="1">
    <location>
        <begin position="1160"/>
        <end position="1201"/>
    </location>
</feature>
<reference evidence="2" key="1">
    <citation type="submission" date="2016-05" db="EMBL/GenBank/DDBJ databases">
        <authorList>
            <person name="Lavstsen T."/>
            <person name="Jespersen J.S."/>
        </authorList>
    </citation>
    <scope>NUCLEOTIDE SEQUENCE [LARGE SCALE GENOMIC DNA]</scope>
</reference>
<proteinExistence type="predicted"/>
<feature type="compositionally biased region" description="Basic and acidic residues" evidence="1">
    <location>
        <begin position="1072"/>
        <end position="1087"/>
    </location>
</feature>
<sequence length="2070" mass="233272">MIHSFSLGKMNSLKNQMVPTMLEMQTGQVTPLNATSNKAQLRVEEADFNNIYLDILNIHDSIVNHLQTIIIDVYNMVEKSLLSSSGKISCRELHKGGNGPHGSDSAESCINFTNDEQNESTGGCVVSSSNGAMRSEGKQPRTHVDINLHVKMEPPEDDNCCPSEDTNVGNGSIPNNEMSILADISEKSMMDRTHLGRTKQSVNTFMLGEYQEREESIPSIKNAKEMECANNLAKVASNYDAPVELIINKIEPKTNKYETFHGESPHKGNNSNVEEVIKENKLNLRKHIILMELLKYVMVNANNSQTDLCRDKIVNPEMGSNNDMDKLKRNLDYFKMKLNSDESICYDQNLCNVKLSNINIKYLNIISYYMDLLSPFNKFHGEKRGGYNEWGQRCANVGMDVSADVGAHAQLTLVRKKLDDIALNYDDLVEEILKNNGNSSTESYLYALKDRILQGEFPHEGATDMHGEDSERQSRILLSDLKRQPRDIGAHDMSPLKGYVHTGRCVGGGSIGSGTFLGGHAPYNYFSHAAESFSECPNEDSLPSVNPFPGGNAQEGEVRNWGPPSESMINVGSVSHRPGRNNSFGKKAFHNNSSVPKGYTFKDGGGAIYKGRKRSIDESPNIYDNMMCEGASSYSHIYNNNDRVNTFNQITSTQINYAHAIGRFPSAGIKHWVKQTSKEHTENLKKPICDGIGMNYDPYFSPTMYKQESNFIPQDKYNKNGNDNYWQYYKGGYYAGREEGFNSYEGNFKNGIRMEDKKEHFSEGSEMITCTDQNYSNDTNSADVWGYHHVDTLNAQGRVHYDANGPRILSPRRITQHEEQNQDGGFTPPHQGNIKDGTKLKFLDEVGGGKHLGEVKSGEKEGENSHNWGNSHNIHAQSVNGEGYRDHGRDFRRDTEKTHCRIRNNKYDSSYCTNDKHILSATPIFKDGVNWKYFQSPNDDGAYTDDSNVKNCNDYSGGGALKREKIDGQSYVRNKEGEEIDNAFLNREKDSWMRKIRTSSFIDQKHENGEDILGTQFGRYLLRSKSLNSYNRPSSFSFYTNRVRDGFPRWYAQNDNSHTSGGTNYTSGKNRQRNDESNGGHNNDTDGRGSNNRGGYSHSGGSGNNGISRSNNRDTNDNDGDDDKNGEHGYRGKKDYYDEKEDEEDENENDRRGKNHCAGHTSQYTFQDDQQEGTNNQFNMNPNDVSECSQYNGVNKNNSENVFDDPSVPSRRKEGVESFLEDQQLMESNMSEPKYERHGNNSGAPNRVDVSHRMGVASGASNLERARIPSNRSNRVIQPSQPNQADQPNLPDSATLGGPCNFIPFGDQTNFPDPGNYGDYGGFENFGNYGGCSNFDDRSYGTYSNCANFCGSYSNDREREVFPSNSRGVQPRRGDRGVARSVLTHNVVEPVDELRVQTGAGCGMGTNNQVQFHNEGNSPMCNEMYTPQTDTQNNIRERNRSSCKPSIVKMGEKNESMEHDLINFTNNAYVDIHKIIRNDDLLKNELSGLEESLQLSNAETKGSKKNTGKYNSNELEILMMYDSCKSMLKSCNMLRSEELKNTDGDEYLINETCIPPNVLTNSDMMSDSLNADIEKIIDIMSTNMQAKSKDKKRKLSSINCPPNDRTLPNGEKNLEYMGDKSNAKKMPRSSEDKRKKYQKMDIRTLNKNVQKNKEVCKNCYIHYDNSKSSYILTFINRKQKKQRKLFPVNPNEKDEAYVIQIMNYIEKLKDQEKIFGISKNDEMGALQRGEASNLHRNEGGKLDTERRNYDKDQQMHEKQMAKESYTEANLPKKNEMCSTNLNLLNKKMNNFLSGINDHLYMDPQMNFIPEHLPFVQNVGGNPNVNHVNIYEDVNSSPSGVDYINYNLPNDGHSFENLHLMNPCTSSVQNINPFFKLHSKKGDFSTRMNDQYVGDVVGGKVNTGGESVHGGVVTDINKNNATSCRNASSGMNSLEGRPRNRRTCHISGSSHNRGSPSGNSPFPPNVYENAMMHPAMKNVMYQGENNQTMNHQKRRSSGNPTNANDQFSPMNIFTNPNFSNYNQTNIPNSCENEMMHNYNPVINDYGDSMLVESNYDSDRVTTGGRTVQHNE</sequence>
<dbReference type="EMBL" id="CWHQ02000011">
    <property type="protein sequence ID" value="SBO24538.1"/>
    <property type="molecule type" value="Genomic_DNA"/>
</dbReference>
<evidence type="ECO:0000313" key="2">
    <source>
        <dbReference type="EMBL" id="SBO24538.1"/>
    </source>
</evidence>
<feature type="region of interest" description="Disordered" evidence="1">
    <location>
        <begin position="1230"/>
        <end position="1249"/>
    </location>
</feature>
<dbReference type="OrthoDB" id="378857at2759"/>
<feature type="region of interest" description="Disordered" evidence="1">
    <location>
        <begin position="1920"/>
        <end position="1965"/>
    </location>
</feature>
<feature type="compositionally biased region" description="Basic and acidic residues" evidence="1">
    <location>
        <begin position="849"/>
        <end position="864"/>
    </location>
</feature>
<name>A0A1A7VR29_PLAKH</name>